<dbReference type="Gene3D" id="1.10.357.20">
    <property type="entry name" value="SLC41 divalent cation transporters, integral membrane domain"/>
    <property type="match status" value="1"/>
</dbReference>
<evidence type="ECO:0000259" key="10">
    <source>
        <dbReference type="PROSITE" id="PS51371"/>
    </source>
</evidence>
<comment type="subunit">
    <text evidence="9">Homodimer.</text>
</comment>
<dbReference type="InterPro" id="IPR006667">
    <property type="entry name" value="SLC41_membr_dom"/>
</dbReference>
<dbReference type="InterPro" id="IPR006669">
    <property type="entry name" value="MgtE_transporter"/>
</dbReference>
<feature type="domain" description="CBS" evidence="10">
    <location>
        <begin position="256"/>
        <end position="312"/>
    </location>
</feature>
<name>C0CXQ4_9FIRM</name>
<dbReference type="NCBIfam" id="TIGR00400">
    <property type="entry name" value="mgtE"/>
    <property type="match status" value="1"/>
</dbReference>
<keyword evidence="9" id="KW-0479">Metal-binding</keyword>
<sequence>MKLPAAAGRRLIEEKDPAFMERRLFPRSGVRQSLLLRVCKSMVCFHRPRQKLCREENDMEKMIEMMLKLAEEKQYRRLKELLAEMNEVDIAAFIDELDSEKAVVVFRILPKELAADVFACLSVEKQQHIITSITDREVATIIEDLFVDDAVDMLEELPATVVKKVLQNAKPDTRALINQFLKYPDNSAGSIMTAEYVGLKKTMTVKEAFDYIRRHGVDKETIYTSYVMNEARQLEGVVTVRDLLMNTYETVIGDIMDTHVIKAVTTDDQEEVADCFQKYGLLNLPVVDHENRLVGIVTVDDIVDVIEQEATEDFEKMAAMAPSERPYLKTGVFQLAKNRIFWLLVLMISSLITGGILAKYENAFAVLPLLVTFIPMLTDTGGNAGSQSSTLIIRGMAVGEIEPADVFKVVWKELRVGTLVGAVLAAVNFVQLLIRFPGQPLVCATVVVSLMATVILAKTIGCMLPMAAKVLHMDPAIMAAPLITTIVDALSLVIYFQLACALLGL</sequence>
<comment type="caution">
    <text evidence="9">Lacks conserved residue(s) required for the propagation of feature annotation.</text>
</comment>
<dbReference type="InterPro" id="IPR036739">
    <property type="entry name" value="SLC41_membr_dom_sf"/>
</dbReference>
<gene>
    <name evidence="11" type="primary">mgtE</name>
    <name evidence="11" type="ORF">CLOSTASPAR_01779</name>
</gene>
<comment type="function">
    <text evidence="9">Acts as a magnesium transporter.</text>
</comment>
<keyword evidence="12" id="KW-1185">Reference proteome</keyword>
<dbReference type="GO" id="GO:0046872">
    <property type="term" value="F:metal ion binding"/>
    <property type="evidence" value="ECO:0007669"/>
    <property type="project" value="UniProtKB-KW"/>
</dbReference>
<dbReference type="PROSITE" id="PS51371">
    <property type="entry name" value="CBS"/>
    <property type="match status" value="2"/>
</dbReference>
<evidence type="ECO:0000256" key="5">
    <source>
        <dbReference type="ARBA" id="ARBA00022842"/>
    </source>
</evidence>
<dbReference type="PANTHER" id="PTHR43773:SF1">
    <property type="entry name" value="MAGNESIUM TRANSPORTER MGTE"/>
    <property type="match status" value="1"/>
</dbReference>
<feature type="domain" description="CBS" evidence="10">
    <location>
        <begin position="192"/>
        <end position="255"/>
    </location>
</feature>
<evidence type="ECO:0000256" key="8">
    <source>
        <dbReference type="PROSITE-ProRule" id="PRU00703"/>
    </source>
</evidence>
<comment type="similarity">
    <text evidence="2 9">Belongs to the SLC41A transporter family.</text>
</comment>
<evidence type="ECO:0000313" key="11">
    <source>
        <dbReference type="EMBL" id="EEG56144.1"/>
    </source>
</evidence>
<feature type="transmembrane region" description="Helical" evidence="9">
    <location>
        <begin position="441"/>
        <end position="467"/>
    </location>
</feature>
<dbReference type="Pfam" id="PF00571">
    <property type="entry name" value="CBS"/>
    <property type="match status" value="2"/>
</dbReference>
<dbReference type="CDD" id="cd04606">
    <property type="entry name" value="CBS_pair_Mg_transporter"/>
    <property type="match status" value="1"/>
</dbReference>
<keyword evidence="9" id="KW-1003">Cell membrane</keyword>
<evidence type="ECO:0000256" key="4">
    <source>
        <dbReference type="ARBA" id="ARBA00022692"/>
    </source>
</evidence>
<dbReference type="InterPro" id="IPR006668">
    <property type="entry name" value="Mg_transptr_MgtE_intracell_dom"/>
</dbReference>
<evidence type="ECO:0000256" key="1">
    <source>
        <dbReference type="ARBA" id="ARBA00004141"/>
    </source>
</evidence>
<dbReference type="InterPro" id="IPR046342">
    <property type="entry name" value="CBS_dom_sf"/>
</dbReference>
<feature type="transmembrane region" description="Helical" evidence="9">
    <location>
        <begin position="340"/>
        <end position="360"/>
    </location>
</feature>
<keyword evidence="3 9" id="KW-0813">Transport</keyword>
<reference evidence="11 12" key="1">
    <citation type="submission" date="2009-01" db="EMBL/GenBank/DDBJ databases">
        <authorList>
            <person name="Fulton L."/>
            <person name="Clifton S."/>
            <person name="Fulton B."/>
            <person name="Xu J."/>
            <person name="Minx P."/>
            <person name="Pepin K.H."/>
            <person name="Johnson M."/>
            <person name="Bhonagiri V."/>
            <person name="Nash W.E."/>
            <person name="Mardis E.R."/>
            <person name="Wilson R.K."/>
        </authorList>
    </citation>
    <scope>NUCLEOTIDE SEQUENCE [LARGE SCALE GENOMIC DNA]</scope>
    <source>
        <strain evidence="11 12">DSM 15981</strain>
    </source>
</reference>
<dbReference type="GO" id="GO:0015095">
    <property type="term" value="F:magnesium ion transmembrane transporter activity"/>
    <property type="evidence" value="ECO:0007669"/>
    <property type="project" value="UniProtKB-UniRule"/>
</dbReference>
<evidence type="ECO:0000256" key="7">
    <source>
        <dbReference type="ARBA" id="ARBA00023136"/>
    </source>
</evidence>
<dbReference type="GO" id="GO:0005886">
    <property type="term" value="C:plasma membrane"/>
    <property type="evidence" value="ECO:0007669"/>
    <property type="project" value="UniProtKB-SubCell"/>
</dbReference>
<dbReference type="PANTHER" id="PTHR43773">
    <property type="entry name" value="MAGNESIUM TRANSPORTER MGTE"/>
    <property type="match status" value="1"/>
</dbReference>
<comment type="caution">
    <text evidence="11">The sequence shown here is derived from an EMBL/GenBank/DDBJ whole genome shotgun (WGS) entry which is preliminary data.</text>
</comment>
<keyword evidence="8" id="KW-0129">CBS domain</keyword>
<evidence type="ECO:0000256" key="3">
    <source>
        <dbReference type="ARBA" id="ARBA00022448"/>
    </source>
</evidence>
<keyword evidence="6 9" id="KW-1133">Transmembrane helix</keyword>
<feature type="transmembrane region" description="Helical" evidence="9">
    <location>
        <begin position="416"/>
        <end position="434"/>
    </location>
</feature>
<evidence type="ECO:0000256" key="6">
    <source>
        <dbReference type="ARBA" id="ARBA00022989"/>
    </source>
</evidence>
<keyword evidence="7 9" id="KW-0472">Membrane</keyword>
<dbReference type="InterPro" id="IPR000644">
    <property type="entry name" value="CBS_dom"/>
</dbReference>
<dbReference type="HOGENOM" id="CLU_037408_2_2_9"/>
<comment type="subcellular location">
    <subcellularLocation>
        <location evidence="9">Cell membrane</location>
        <topology evidence="9">Multi-pass membrane protein</topology>
    </subcellularLocation>
    <subcellularLocation>
        <location evidence="1">Membrane</location>
        <topology evidence="1">Multi-pass membrane protein</topology>
    </subcellularLocation>
</comment>
<dbReference type="Proteomes" id="UP000004756">
    <property type="component" value="Unassembled WGS sequence"/>
</dbReference>
<protein>
    <recommendedName>
        <fullName evidence="9">Magnesium transporter MgtE</fullName>
    </recommendedName>
</protein>
<dbReference type="Pfam" id="PF03448">
    <property type="entry name" value="MgtE_N"/>
    <property type="match status" value="1"/>
</dbReference>
<evidence type="ECO:0000313" key="12">
    <source>
        <dbReference type="Proteomes" id="UP000004756"/>
    </source>
</evidence>
<dbReference type="SUPFAM" id="SSF161093">
    <property type="entry name" value="MgtE membrane domain-like"/>
    <property type="match status" value="1"/>
</dbReference>
<dbReference type="SUPFAM" id="SSF158791">
    <property type="entry name" value="MgtE N-terminal domain-like"/>
    <property type="match status" value="1"/>
</dbReference>
<feature type="transmembrane region" description="Helical" evidence="9">
    <location>
        <begin position="479"/>
        <end position="503"/>
    </location>
</feature>
<dbReference type="Gene3D" id="3.10.580.10">
    <property type="entry name" value="CBS-domain"/>
    <property type="match status" value="1"/>
</dbReference>
<dbReference type="SMART" id="SM00924">
    <property type="entry name" value="MgtE_N"/>
    <property type="match status" value="1"/>
</dbReference>
<dbReference type="InterPro" id="IPR038076">
    <property type="entry name" value="MgtE_N_sf"/>
</dbReference>
<proteinExistence type="inferred from homology"/>
<organism evidence="11 12">
    <name type="scientific">[Clostridium] asparagiforme DSM 15981</name>
    <dbReference type="NCBI Taxonomy" id="518636"/>
    <lineage>
        <taxon>Bacteria</taxon>
        <taxon>Bacillati</taxon>
        <taxon>Bacillota</taxon>
        <taxon>Clostridia</taxon>
        <taxon>Lachnospirales</taxon>
        <taxon>Lachnospiraceae</taxon>
        <taxon>Enterocloster</taxon>
    </lineage>
</organism>
<reference evidence="11 12" key="2">
    <citation type="submission" date="2009-02" db="EMBL/GenBank/DDBJ databases">
        <title>Draft genome sequence of Clostridium asparagiforme (DSM 15981).</title>
        <authorList>
            <person name="Sudarsanam P."/>
            <person name="Ley R."/>
            <person name="Guruge J."/>
            <person name="Turnbaugh P.J."/>
            <person name="Mahowald M."/>
            <person name="Liep D."/>
            <person name="Gordon J."/>
        </authorList>
    </citation>
    <scope>NUCLEOTIDE SEQUENCE [LARGE SCALE GENOMIC DNA]</scope>
    <source>
        <strain evidence="11 12">DSM 15981</strain>
    </source>
</reference>
<dbReference type="AlphaFoldDB" id="C0CXQ4"/>
<dbReference type="SMART" id="SM00116">
    <property type="entry name" value="CBS"/>
    <property type="match status" value="2"/>
</dbReference>
<evidence type="ECO:0000256" key="2">
    <source>
        <dbReference type="ARBA" id="ARBA00009749"/>
    </source>
</evidence>
<dbReference type="Pfam" id="PF01769">
    <property type="entry name" value="MgtE"/>
    <property type="match status" value="1"/>
</dbReference>
<keyword evidence="5 9" id="KW-0460">Magnesium</keyword>
<evidence type="ECO:0000256" key="9">
    <source>
        <dbReference type="RuleBase" id="RU362011"/>
    </source>
</evidence>
<keyword evidence="4 9" id="KW-0812">Transmembrane</keyword>
<dbReference type="EMBL" id="ACCJ01000092">
    <property type="protein sequence ID" value="EEG56144.1"/>
    <property type="molecule type" value="Genomic_DNA"/>
</dbReference>
<dbReference type="Gene3D" id="1.25.60.10">
    <property type="entry name" value="MgtE N-terminal domain-like"/>
    <property type="match status" value="1"/>
</dbReference>
<accession>C0CXQ4</accession>
<dbReference type="SUPFAM" id="SSF54631">
    <property type="entry name" value="CBS-domain pair"/>
    <property type="match status" value="1"/>
</dbReference>